<dbReference type="InParanoid" id="A0A061EVH8"/>
<dbReference type="AlphaFoldDB" id="A0A061EVH8"/>
<dbReference type="Gramene" id="EOY08806">
    <property type="protein sequence ID" value="EOY08806"/>
    <property type="gene ID" value="TCM_024013"/>
</dbReference>
<proteinExistence type="predicted"/>
<dbReference type="HOGENOM" id="CLU_2363873_0_0_1"/>
<reference evidence="1 2" key="1">
    <citation type="journal article" date="2013" name="Genome Biol.">
        <title>The genome sequence of the most widely cultivated cacao type and its use to identify candidate genes regulating pod color.</title>
        <authorList>
            <person name="Motamayor J.C."/>
            <person name="Mockaitis K."/>
            <person name="Schmutz J."/>
            <person name="Haiminen N."/>
            <person name="Iii D.L."/>
            <person name="Cornejo O."/>
            <person name="Findley S.D."/>
            <person name="Zheng P."/>
            <person name="Utro F."/>
            <person name="Royaert S."/>
            <person name="Saski C."/>
            <person name="Jenkins J."/>
            <person name="Podicheti R."/>
            <person name="Zhao M."/>
            <person name="Scheffler B.E."/>
            <person name="Stack J.C."/>
            <person name="Feltus F.A."/>
            <person name="Mustiga G.M."/>
            <person name="Amores F."/>
            <person name="Phillips W."/>
            <person name="Marelli J.P."/>
            <person name="May G.D."/>
            <person name="Shapiro H."/>
            <person name="Ma J."/>
            <person name="Bustamante C.D."/>
            <person name="Schnell R.J."/>
            <person name="Main D."/>
            <person name="Gilbert D."/>
            <person name="Parida L."/>
            <person name="Kuhn D.N."/>
        </authorList>
    </citation>
    <scope>NUCLEOTIDE SEQUENCE [LARGE SCALE GENOMIC DNA]</scope>
    <source>
        <strain evidence="2">cv. Matina 1-6</strain>
    </source>
</reference>
<dbReference type="EMBL" id="CM001883">
    <property type="protein sequence ID" value="EOY08806.1"/>
    <property type="molecule type" value="Genomic_DNA"/>
</dbReference>
<accession>A0A061EVH8</accession>
<protein>
    <submittedName>
        <fullName evidence="1">Uncharacterized protein</fullName>
    </submittedName>
</protein>
<dbReference type="Proteomes" id="UP000026915">
    <property type="component" value="Chromosome 5"/>
</dbReference>
<gene>
    <name evidence="1" type="ORF">TCM_024013</name>
</gene>
<sequence>MRIGLEKWVHACSPTRRYQLMTSNIVECVNSCLKHTRQMLITVLTKFIKDMFQRLFHDCKCKREAIEFCVDHYKTNVLVEGYKGPFACVEHVDGVL</sequence>
<keyword evidence="2" id="KW-1185">Reference proteome</keyword>
<organism evidence="1 2">
    <name type="scientific">Theobroma cacao</name>
    <name type="common">Cacao</name>
    <name type="synonym">Cocoa</name>
    <dbReference type="NCBI Taxonomy" id="3641"/>
    <lineage>
        <taxon>Eukaryota</taxon>
        <taxon>Viridiplantae</taxon>
        <taxon>Streptophyta</taxon>
        <taxon>Embryophyta</taxon>
        <taxon>Tracheophyta</taxon>
        <taxon>Spermatophyta</taxon>
        <taxon>Magnoliopsida</taxon>
        <taxon>eudicotyledons</taxon>
        <taxon>Gunneridae</taxon>
        <taxon>Pentapetalae</taxon>
        <taxon>rosids</taxon>
        <taxon>malvids</taxon>
        <taxon>Malvales</taxon>
        <taxon>Malvaceae</taxon>
        <taxon>Byttnerioideae</taxon>
        <taxon>Theobroma</taxon>
    </lineage>
</organism>
<name>A0A061EVH8_THECC</name>
<evidence type="ECO:0000313" key="2">
    <source>
        <dbReference type="Proteomes" id="UP000026915"/>
    </source>
</evidence>
<evidence type="ECO:0000313" key="1">
    <source>
        <dbReference type="EMBL" id="EOY08806.1"/>
    </source>
</evidence>